<dbReference type="PROSITE" id="PS00211">
    <property type="entry name" value="ABC_TRANSPORTER_1"/>
    <property type="match status" value="1"/>
</dbReference>
<dbReference type="PANTHER" id="PTHR42794">
    <property type="entry name" value="HEMIN IMPORT ATP-BINDING PROTEIN HMUV"/>
    <property type="match status" value="1"/>
</dbReference>
<dbReference type="Gene3D" id="3.40.50.300">
    <property type="entry name" value="P-loop containing nucleotide triphosphate hydrolases"/>
    <property type="match status" value="1"/>
</dbReference>
<evidence type="ECO:0000313" key="9">
    <source>
        <dbReference type="Proteomes" id="UP000032679"/>
    </source>
</evidence>
<dbReference type="InterPro" id="IPR017871">
    <property type="entry name" value="ABC_transporter-like_CS"/>
</dbReference>
<sequence>MLRGIDIGVRSGTRALLEQVTLDVAPGMLLGLIGPNGAGKTTLLRVLAGLLAPSAGQVLLDARPLSSLPGDARGRAIAYLPQSPELAPGMAVADIVALGRLPHRSRGTHREDARAIERAMARTGVEPFAHRMAGLLSGGERARVALARALAVEAPILLADEPAAALDPAQALGVMALLRDLADAGMAVVIVMHDLALAPRFCTHLSLLHDGRLVASGAPSAVLTDAALHDVYGITARRVGESVVPWSRVS</sequence>
<evidence type="ECO:0000256" key="6">
    <source>
        <dbReference type="ARBA" id="ARBA00037066"/>
    </source>
</evidence>
<evidence type="ECO:0000256" key="1">
    <source>
        <dbReference type="ARBA" id="ARBA00005417"/>
    </source>
</evidence>
<dbReference type="GO" id="GO:0005524">
    <property type="term" value="F:ATP binding"/>
    <property type="evidence" value="ECO:0007669"/>
    <property type="project" value="UniProtKB-KW"/>
</dbReference>
<dbReference type="InterPro" id="IPR003593">
    <property type="entry name" value="AAA+_ATPase"/>
</dbReference>
<dbReference type="PANTHER" id="PTHR42794:SF1">
    <property type="entry name" value="HEMIN IMPORT ATP-BINDING PROTEIN HMUV"/>
    <property type="match status" value="1"/>
</dbReference>
<proteinExistence type="inferred from homology"/>
<dbReference type="FunFam" id="3.40.50.300:FF:000134">
    <property type="entry name" value="Iron-enterobactin ABC transporter ATP-binding protein"/>
    <property type="match status" value="1"/>
</dbReference>
<organism evidence="8 9">
    <name type="scientific">Tanticharoenia sakaeratensis NBRC 103193</name>
    <dbReference type="NCBI Taxonomy" id="1231623"/>
    <lineage>
        <taxon>Bacteria</taxon>
        <taxon>Pseudomonadati</taxon>
        <taxon>Pseudomonadota</taxon>
        <taxon>Alphaproteobacteria</taxon>
        <taxon>Acetobacterales</taxon>
        <taxon>Acetobacteraceae</taxon>
        <taxon>Tanticharoenia</taxon>
    </lineage>
</organism>
<dbReference type="SMART" id="SM00382">
    <property type="entry name" value="AAA"/>
    <property type="match status" value="1"/>
</dbReference>
<accession>A0A0D6MHJ1</accession>
<dbReference type="PROSITE" id="PS50893">
    <property type="entry name" value="ABC_TRANSPORTER_2"/>
    <property type="match status" value="1"/>
</dbReference>
<dbReference type="AlphaFoldDB" id="A0A0D6MHJ1"/>
<evidence type="ECO:0000256" key="5">
    <source>
        <dbReference type="ARBA" id="ARBA00022967"/>
    </source>
</evidence>
<keyword evidence="2" id="KW-0813">Transport</keyword>
<dbReference type="SUPFAM" id="SSF52540">
    <property type="entry name" value="P-loop containing nucleoside triphosphate hydrolases"/>
    <property type="match status" value="1"/>
</dbReference>
<name>A0A0D6MHJ1_9PROT</name>
<evidence type="ECO:0000256" key="4">
    <source>
        <dbReference type="ARBA" id="ARBA00022840"/>
    </source>
</evidence>
<comment type="caution">
    <text evidence="8">The sequence shown here is derived from an EMBL/GenBank/DDBJ whole genome shotgun (WGS) entry which is preliminary data.</text>
</comment>
<evidence type="ECO:0000256" key="2">
    <source>
        <dbReference type="ARBA" id="ARBA00022448"/>
    </source>
</evidence>
<dbReference type="InterPro" id="IPR027417">
    <property type="entry name" value="P-loop_NTPase"/>
</dbReference>
<keyword evidence="5" id="KW-1278">Translocase</keyword>
<keyword evidence="3" id="KW-0547">Nucleotide-binding</keyword>
<dbReference type="CDD" id="cd03214">
    <property type="entry name" value="ABC_Iron-Siderophores_B12_Hemin"/>
    <property type="match status" value="1"/>
</dbReference>
<keyword evidence="9" id="KW-1185">Reference proteome</keyword>
<dbReference type="InterPro" id="IPR003439">
    <property type="entry name" value="ABC_transporter-like_ATP-bd"/>
</dbReference>
<feature type="domain" description="ABC transporter" evidence="7">
    <location>
        <begin position="2"/>
        <end position="235"/>
    </location>
</feature>
<dbReference type="EMBL" id="BALE01000005">
    <property type="protein sequence ID" value="GAN53097.1"/>
    <property type="molecule type" value="Genomic_DNA"/>
</dbReference>
<protein>
    <submittedName>
        <fullName evidence="8">Ferrichrome ABC transporter ATP-binding protein</fullName>
    </submittedName>
</protein>
<reference evidence="8 9" key="1">
    <citation type="submission" date="2012-10" db="EMBL/GenBank/DDBJ databases">
        <title>Genome sequencing of Tanticharoenia sakaeratensis NBRC 103193.</title>
        <authorList>
            <person name="Azuma Y."/>
            <person name="Hadano H."/>
            <person name="Hirakawa H."/>
            <person name="Matsushita K."/>
        </authorList>
    </citation>
    <scope>NUCLEOTIDE SEQUENCE [LARGE SCALE GENOMIC DNA]</scope>
    <source>
        <strain evidence="8 9">NBRC 103193</strain>
    </source>
</reference>
<evidence type="ECO:0000259" key="7">
    <source>
        <dbReference type="PROSITE" id="PS50893"/>
    </source>
</evidence>
<dbReference type="Proteomes" id="UP000032679">
    <property type="component" value="Unassembled WGS sequence"/>
</dbReference>
<keyword evidence="4 8" id="KW-0067">ATP-binding</keyword>
<evidence type="ECO:0000256" key="3">
    <source>
        <dbReference type="ARBA" id="ARBA00022741"/>
    </source>
</evidence>
<dbReference type="Pfam" id="PF00005">
    <property type="entry name" value="ABC_tran"/>
    <property type="match status" value="1"/>
</dbReference>
<comment type="similarity">
    <text evidence="1">Belongs to the ABC transporter superfamily.</text>
</comment>
<evidence type="ECO:0000313" key="8">
    <source>
        <dbReference type="EMBL" id="GAN53097.1"/>
    </source>
</evidence>
<comment type="function">
    <text evidence="6">Part of the ABC transporter complex HmuTUV involved in hemin import. Responsible for energy coupling to the transport system.</text>
</comment>
<dbReference type="GO" id="GO:0016887">
    <property type="term" value="F:ATP hydrolysis activity"/>
    <property type="evidence" value="ECO:0007669"/>
    <property type="project" value="InterPro"/>
</dbReference>
<gene>
    <name evidence="8" type="ORF">Tasa_005_012</name>
</gene>
<dbReference type="STRING" id="1231623.Tasa_005_012"/>